<dbReference type="SMART" id="SM00388">
    <property type="entry name" value="HisKA"/>
    <property type="match status" value="1"/>
</dbReference>
<keyword evidence="5 17" id="KW-0808">Transferase</keyword>
<dbReference type="EC" id="2.7.13.3" evidence="3"/>
<evidence type="ECO:0000256" key="5">
    <source>
        <dbReference type="ARBA" id="ARBA00022679"/>
    </source>
</evidence>
<evidence type="ECO:0000313" key="17">
    <source>
        <dbReference type="EMBL" id="SLM28285.1"/>
    </source>
</evidence>
<dbReference type="Pfam" id="PF08448">
    <property type="entry name" value="PAS_4"/>
    <property type="match status" value="1"/>
</dbReference>
<keyword evidence="9" id="KW-0067">ATP-binding</keyword>
<evidence type="ECO:0000256" key="12">
    <source>
        <dbReference type="ARBA" id="ARBA00023136"/>
    </source>
</evidence>
<keyword evidence="6 13" id="KW-0812">Transmembrane</keyword>
<keyword evidence="8" id="KW-0418">Kinase</keyword>
<dbReference type="AlphaFoldDB" id="A0A1W1H7C6"/>
<feature type="transmembrane region" description="Helical" evidence="13">
    <location>
        <begin position="48"/>
        <end position="70"/>
    </location>
</feature>
<dbReference type="GO" id="GO:0007234">
    <property type="term" value="P:osmosensory signaling via phosphorelay pathway"/>
    <property type="evidence" value="ECO:0007669"/>
    <property type="project" value="TreeGrafter"/>
</dbReference>
<evidence type="ECO:0000256" key="11">
    <source>
        <dbReference type="ARBA" id="ARBA00023012"/>
    </source>
</evidence>
<dbReference type="Gene3D" id="6.10.340.10">
    <property type="match status" value="1"/>
</dbReference>
<evidence type="ECO:0000256" key="9">
    <source>
        <dbReference type="ARBA" id="ARBA00022840"/>
    </source>
</evidence>
<dbReference type="PANTHER" id="PTHR42878:SF7">
    <property type="entry name" value="SENSOR HISTIDINE KINASE GLRK"/>
    <property type="match status" value="1"/>
</dbReference>
<dbReference type="Gene3D" id="3.30.565.10">
    <property type="entry name" value="Histidine kinase-like ATPase, C-terminal domain"/>
    <property type="match status" value="1"/>
</dbReference>
<feature type="domain" description="PAS" evidence="15">
    <location>
        <begin position="403"/>
        <end position="451"/>
    </location>
</feature>
<evidence type="ECO:0000256" key="1">
    <source>
        <dbReference type="ARBA" id="ARBA00000085"/>
    </source>
</evidence>
<dbReference type="PROSITE" id="PS50885">
    <property type="entry name" value="HAMP"/>
    <property type="match status" value="1"/>
</dbReference>
<dbReference type="PROSITE" id="PS50112">
    <property type="entry name" value="PAS"/>
    <property type="match status" value="1"/>
</dbReference>
<accession>A0A1W1H7C6</accession>
<keyword evidence="12 13" id="KW-0472">Membrane</keyword>
<dbReference type="Pfam" id="PF00512">
    <property type="entry name" value="HisKA"/>
    <property type="match status" value="1"/>
</dbReference>
<keyword evidence="4" id="KW-0597">Phosphoprotein</keyword>
<reference evidence="17 18" key="1">
    <citation type="submission" date="2017-03" db="EMBL/GenBank/DDBJ databases">
        <authorList>
            <person name="Afonso C.L."/>
            <person name="Miller P.J."/>
            <person name="Scott M.A."/>
            <person name="Spackman E."/>
            <person name="Goraichik I."/>
            <person name="Dimitrov K.M."/>
            <person name="Suarez D.L."/>
            <person name="Swayne D.E."/>
        </authorList>
    </citation>
    <scope>NUCLEOTIDE SEQUENCE [LARGE SCALE GENOMIC DNA]</scope>
    <source>
        <strain evidence="17">PRJEB14757</strain>
    </source>
</reference>
<dbReference type="OrthoDB" id="9781147at2"/>
<dbReference type="CDD" id="cd00082">
    <property type="entry name" value="HisKA"/>
    <property type="match status" value="1"/>
</dbReference>
<dbReference type="PIRSF" id="PIRSF037532">
    <property type="entry name" value="STHK_NtrY"/>
    <property type="match status" value="1"/>
</dbReference>
<dbReference type="GO" id="GO:0005886">
    <property type="term" value="C:plasma membrane"/>
    <property type="evidence" value="ECO:0007669"/>
    <property type="project" value="UniProtKB-SubCell"/>
</dbReference>
<proteinExistence type="predicted"/>
<dbReference type="InterPro" id="IPR050351">
    <property type="entry name" value="BphY/WalK/GraS-like"/>
</dbReference>
<dbReference type="Proteomes" id="UP000191931">
    <property type="component" value="Unassembled WGS sequence"/>
</dbReference>
<evidence type="ECO:0000259" key="15">
    <source>
        <dbReference type="PROSITE" id="PS50112"/>
    </source>
</evidence>
<evidence type="ECO:0000256" key="13">
    <source>
        <dbReference type="SAM" id="Phobius"/>
    </source>
</evidence>
<comment type="catalytic activity">
    <reaction evidence="1">
        <text>ATP + protein L-histidine = ADP + protein N-phospho-L-histidine.</text>
        <dbReference type="EC" id="2.7.13.3"/>
    </reaction>
</comment>
<sequence length="744" mass="83613">MISDQILEKKKRKKEIFLIVAILVAVVLLTIAEMRVTDLGNAIPISNAVLMFILINTNLLLLLALILLVFRNLAKLYYEKKNNILGTRFKTKLVAAFITLSLVPTSVLFFFSIHFISASLAFWFNAPVEQTLDNSLSVGRQLYRHMEEKNLFFGKQAAEHIASMKNLYIEDSIEHNSKSIALTDYLSGFQDLYGLHAVEFYTTDARRFALSISSELDKQNFGTLTSDELMQIPFEKSFRSITEESSTGELIRTIISVPFASKTDNALGFLVMTTMISPELSTALASISRGVEEYQQLTLLKRPVEVSNYIALSIVALLVVFCAVWFGFYLAKSITIPIMMFAEGTQRVTQGDLSYTIDFKADDELATLIESFNSMTRELATGRAKLARSRELMQQQNRAIEESRQYMEIVLKNISAGVISVDKSGVITTINKAAETLLYISASEILGNHYLKVLKGEHLKLAEKISKELPAKLTSVEFPLTVSIGGTPRYFSTHFNALKNDRGENVGTVMVFDDMTEIEKAQRMVAWREVARRIAHEVKNPLTPIKLSAQRLKRKYSGIVQEEVFDQCTQTIVEHVDLIRNLVNEFSTFAKFPDTRLLPCRIEKIAKESIALYQDGLESVDIRFSQRPADLPEMQLDRQQMKQAFINLLDNAVAAVNKKGIITIDISYDTLHQLIRIEVADNGKGIPDSEKTKLFEPYFSTKKSGMGLGLAIVNSIITGHKGMIRVQDNKPAGAKFIIELPVES</sequence>
<dbReference type="CDD" id="cd06225">
    <property type="entry name" value="HAMP"/>
    <property type="match status" value="1"/>
</dbReference>
<dbReference type="SUPFAM" id="SSF55874">
    <property type="entry name" value="ATPase domain of HSP90 chaperone/DNA topoisomerase II/histidine kinase"/>
    <property type="match status" value="1"/>
</dbReference>
<dbReference type="Gene3D" id="3.30.450.20">
    <property type="entry name" value="PAS domain"/>
    <property type="match status" value="1"/>
</dbReference>
<dbReference type="GO" id="GO:0030295">
    <property type="term" value="F:protein kinase activator activity"/>
    <property type="evidence" value="ECO:0007669"/>
    <property type="project" value="TreeGrafter"/>
</dbReference>
<evidence type="ECO:0000256" key="4">
    <source>
        <dbReference type="ARBA" id="ARBA00022553"/>
    </source>
</evidence>
<evidence type="ECO:0000313" key="18">
    <source>
        <dbReference type="Proteomes" id="UP000191931"/>
    </source>
</evidence>
<dbReference type="InterPro" id="IPR035965">
    <property type="entry name" value="PAS-like_dom_sf"/>
</dbReference>
<feature type="transmembrane region" description="Helical" evidence="13">
    <location>
        <begin position="16"/>
        <end position="36"/>
    </location>
</feature>
<dbReference type="PANTHER" id="PTHR42878">
    <property type="entry name" value="TWO-COMPONENT HISTIDINE KINASE"/>
    <property type="match status" value="1"/>
</dbReference>
<dbReference type="SUPFAM" id="SSF158472">
    <property type="entry name" value="HAMP domain-like"/>
    <property type="match status" value="1"/>
</dbReference>
<dbReference type="InterPro" id="IPR004358">
    <property type="entry name" value="Sig_transdc_His_kin-like_C"/>
</dbReference>
<dbReference type="RefSeq" id="WP_080804629.1">
    <property type="nucleotide sequence ID" value="NZ_LT828548.1"/>
</dbReference>
<dbReference type="GO" id="GO:0005524">
    <property type="term" value="F:ATP binding"/>
    <property type="evidence" value="ECO:0007669"/>
    <property type="project" value="UniProtKB-KW"/>
</dbReference>
<dbReference type="GO" id="GO:0000155">
    <property type="term" value="F:phosphorelay sensor kinase activity"/>
    <property type="evidence" value="ECO:0007669"/>
    <property type="project" value="InterPro"/>
</dbReference>
<dbReference type="InterPro" id="IPR003594">
    <property type="entry name" value="HATPase_dom"/>
</dbReference>
<dbReference type="InterPro" id="IPR003660">
    <property type="entry name" value="HAMP_dom"/>
</dbReference>
<feature type="domain" description="HAMP" evidence="16">
    <location>
        <begin position="332"/>
        <end position="384"/>
    </location>
</feature>
<evidence type="ECO:0000256" key="3">
    <source>
        <dbReference type="ARBA" id="ARBA00012438"/>
    </source>
</evidence>
<organism evidence="17 18">
    <name type="scientific">Desulfamplus magnetovallimortis</name>
    <dbReference type="NCBI Taxonomy" id="1246637"/>
    <lineage>
        <taxon>Bacteria</taxon>
        <taxon>Pseudomonadati</taxon>
        <taxon>Thermodesulfobacteriota</taxon>
        <taxon>Desulfobacteria</taxon>
        <taxon>Desulfobacterales</taxon>
        <taxon>Desulfobacteraceae</taxon>
        <taxon>Desulfamplus</taxon>
    </lineage>
</organism>
<keyword evidence="10 13" id="KW-1133">Transmembrane helix</keyword>
<keyword evidence="11" id="KW-0902">Two-component regulatory system</keyword>
<evidence type="ECO:0000256" key="8">
    <source>
        <dbReference type="ARBA" id="ARBA00022777"/>
    </source>
</evidence>
<dbReference type="Gene3D" id="1.10.287.130">
    <property type="match status" value="1"/>
</dbReference>
<dbReference type="GO" id="GO:0000156">
    <property type="term" value="F:phosphorelay response regulator activity"/>
    <property type="evidence" value="ECO:0007669"/>
    <property type="project" value="TreeGrafter"/>
</dbReference>
<dbReference type="SUPFAM" id="SSF55785">
    <property type="entry name" value="PYP-like sensor domain (PAS domain)"/>
    <property type="match status" value="1"/>
</dbReference>
<gene>
    <name evidence="17" type="ORF">MTBBW1_1300025</name>
</gene>
<evidence type="ECO:0000256" key="6">
    <source>
        <dbReference type="ARBA" id="ARBA00022692"/>
    </source>
</evidence>
<name>A0A1W1H7C6_9BACT</name>
<dbReference type="InterPro" id="IPR013656">
    <property type="entry name" value="PAS_4"/>
</dbReference>
<dbReference type="CDD" id="cd00130">
    <property type="entry name" value="PAS"/>
    <property type="match status" value="1"/>
</dbReference>
<dbReference type="EMBL" id="FWEV01000036">
    <property type="protein sequence ID" value="SLM28285.1"/>
    <property type="molecule type" value="Genomic_DNA"/>
</dbReference>
<comment type="subcellular location">
    <subcellularLocation>
        <location evidence="2">Membrane</location>
        <topology evidence="2">Multi-pass membrane protein</topology>
    </subcellularLocation>
</comment>
<dbReference type="InterPro" id="IPR005467">
    <property type="entry name" value="His_kinase_dom"/>
</dbReference>
<evidence type="ECO:0000259" key="16">
    <source>
        <dbReference type="PROSITE" id="PS50885"/>
    </source>
</evidence>
<feature type="transmembrane region" description="Helical" evidence="13">
    <location>
        <begin position="309"/>
        <end position="331"/>
    </location>
</feature>
<dbReference type="InterPro" id="IPR036097">
    <property type="entry name" value="HisK_dim/P_sf"/>
</dbReference>
<dbReference type="InterPro" id="IPR017232">
    <property type="entry name" value="NtrY"/>
</dbReference>
<evidence type="ECO:0000259" key="14">
    <source>
        <dbReference type="PROSITE" id="PS50109"/>
    </source>
</evidence>
<dbReference type="InterPro" id="IPR003661">
    <property type="entry name" value="HisK_dim/P_dom"/>
</dbReference>
<keyword evidence="18" id="KW-1185">Reference proteome</keyword>
<dbReference type="PRINTS" id="PR00344">
    <property type="entry name" value="BCTRLSENSOR"/>
</dbReference>
<dbReference type="Pfam" id="PF00672">
    <property type="entry name" value="HAMP"/>
    <property type="match status" value="1"/>
</dbReference>
<dbReference type="PROSITE" id="PS50109">
    <property type="entry name" value="HIS_KIN"/>
    <property type="match status" value="1"/>
</dbReference>
<evidence type="ECO:0000256" key="7">
    <source>
        <dbReference type="ARBA" id="ARBA00022741"/>
    </source>
</evidence>
<dbReference type="SMART" id="SM00091">
    <property type="entry name" value="PAS"/>
    <property type="match status" value="1"/>
</dbReference>
<dbReference type="InterPro" id="IPR036890">
    <property type="entry name" value="HATPase_C_sf"/>
</dbReference>
<feature type="transmembrane region" description="Helical" evidence="13">
    <location>
        <begin position="91"/>
        <end position="124"/>
    </location>
</feature>
<feature type="domain" description="Histidine kinase" evidence="14">
    <location>
        <begin position="533"/>
        <end position="744"/>
    </location>
</feature>
<dbReference type="NCBIfam" id="TIGR00229">
    <property type="entry name" value="sensory_box"/>
    <property type="match status" value="1"/>
</dbReference>
<dbReference type="SMART" id="SM00387">
    <property type="entry name" value="HATPase_c"/>
    <property type="match status" value="1"/>
</dbReference>
<dbReference type="SUPFAM" id="SSF47384">
    <property type="entry name" value="Homodimeric domain of signal transducing histidine kinase"/>
    <property type="match status" value="1"/>
</dbReference>
<dbReference type="InterPro" id="IPR000014">
    <property type="entry name" value="PAS"/>
</dbReference>
<keyword evidence="7" id="KW-0547">Nucleotide-binding</keyword>
<dbReference type="SMART" id="SM00304">
    <property type="entry name" value="HAMP"/>
    <property type="match status" value="1"/>
</dbReference>
<dbReference type="STRING" id="1246637.MTBBW1_1300025"/>
<protein>
    <recommendedName>
        <fullName evidence="3">histidine kinase</fullName>
        <ecNumber evidence="3">2.7.13.3</ecNumber>
    </recommendedName>
</protein>
<evidence type="ECO:0000256" key="10">
    <source>
        <dbReference type="ARBA" id="ARBA00022989"/>
    </source>
</evidence>
<dbReference type="Pfam" id="PF02518">
    <property type="entry name" value="HATPase_c"/>
    <property type="match status" value="1"/>
</dbReference>
<evidence type="ECO:0000256" key="2">
    <source>
        <dbReference type="ARBA" id="ARBA00004141"/>
    </source>
</evidence>